<evidence type="ECO:0000313" key="3">
    <source>
        <dbReference type="Proteomes" id="UP000593568"/>
    </source>
</evidence>
<evidence type="ECO:0000256" key="1">
    <source>
        <dbReference type="SAM" id="MobiDB-lite"/>
    </source>
</evidence>
<proteinExistence type="predicted"/>
<gene>
    <name evidence="2" type="ORF">Gotri_002093</name>
</gene>
<accession>A0A7J9F7J8</accession>
<name>A0A7J9F7J8_9ROSI</name>
<comment type="caution">
    <text evidence="2">The sequence shown here is derived from an EMBL/GenBank/DDBJ whole genome shotgun (WGS) entry which is preliminary data.</text>
</comment>
<protein>
    <submittedName>
        <fullName evidence="2">Uncharacterized protein</fullName>
    </submittedName>
</protein>
<organism evidence="2 3">
    <name type="scientific">Gossypium trilobum</name>
    <dbReference type="NCBI Taxonomy" id="34281"/>
    <lineage>
        <taxon>Eukaryota</taxon>
        <taxon>Viridiplantae</taxon>
        <taxon>Streptophyta</taxon>
        <taxon>Embryophyta</taxon>
        <taxon>Tracheophyta</taxon>
        <taxon>Spermatophyta</taxon>
        <taxon>Magnoliopsida</taxon>
        <taxon>eudicotyledons</taxon>
        <taxon>Gunneridae</taxon>
        <taxon>Pentapetalae</taxon>
        <taxon>rosids</taxon>
        <taxon>malvids</taxon>
        <taxon>Malvales</taxon>
        <taxon>Malvaceae</taxon>
        <taxon>Malvoideae</taxon>
        <taxon>Gossypium</taxon>
    </lineage>
</organism>
<dbReference type="AlphaFoldDB" id="A0A7J9F7J8"/>
<keyword evidence="3" id="KW-1185">Reference proteome</keyword>
<feature type="region of interest" description="Disordered" evidence="1">
    <location>
        <begin position="15"/>
        <end position="94"/>
    </location>
</feature>
<sequence length="149" mass="16829">MNVYLIKVMYFSDGDGDEELQEARQKVREVEGKTNGKAKEAVLDETKSESFKEQFEAEVPKEVGEGLNDRVDKEEEGNETEYFNSNDHGSILGLDDDDNTNACKRRSRFPIYNPNSTSPHFCIGWCLKIVSNSNPQFVSTQGVVKGNLR</sequence>
<dbReference type="EMBL" id="JABEZW010000012">
    <property type="protein sequence ID" value="MBA0781138.1"/>
    <property type="molecule type" value="Genomic_DNA"/>
</dbReference>
<dbReference type="Proteomes" id="UP000593568">
    <property type="component" value="Unassembled WGS sequence"/>
</dbReference>
<evidence type="ECO:0000313" key="2">
    <source>
        <dbReference type="EMBL" id="MBA0781138.1"/>
    </source>
</evidence>
<reference evidence="2 3" key="1">
    <citation type="journal article" date="2019" name="Genome Biol. Evol.">
        <title>Insights into the evolution of the New World diploid cottons (Gossypium, subgenus Houzingenia) based on genome sequencing.</title>
        <authorList>
            <person name="Grover C.E."/>
            <person name="Arick M.A. 2nd"/>
            <person name="Thrash A."/>
            <person name="Conover J.L."/>
            <person name="Sanders W.S."/>
            <person name="Peterson D.G."/>
            <person name="Frelichowski J.E."/>
            <person name="Scheffler J.A."/>
            <person name="Scheffler B.E."/>
            <person name="Wendel J.F."/>
        </authorList>
    </citation>
    <scope>NUCLEOTIDE SEQUENCE [LARGE SCALE GENOMIC DNA]</scope>
    <source>
        <strain evidence="2">8</strain>
        <tissue evidence="2">Leaf</tissue>
    </source>
</reference>
<feature type="compositionally biased region" description="Basic and acidic residues" evidence="1">
    <location>
        <begin position="21"/>
        <end position="73"/>
    </location>
</feature>